<feature type="region of interest" description="Disordered" evidence="1">
    <location>
        <begin position="1"/>
        <end position="23"/>
    </location>
</feature>
<evidence type="ECO:0000259" key="2">
    <source>
        <dbReference type="Pfam" id="PF21818"/>
    </source>
</evidence>
<name>A0A6V8JXL9_9ACTN</name>
<feature type="domain" description="DUF6884" evidence="2">
    <location>
        <begin position="348"/>
        <end position="476"/>
    </location>
</feature>
<protein>
    <recommendedName>
        <fullName evidence="2">DUF6884 domain-containing protein</fullName>
    </recommendedName>
</protein>
<feature type="region of interest" description="Disordered" evidence="1">
    <location>
        <begin position="203"/>
        <end position="238"/>
    </location>
</feature>
<evidence type="ECO:0000313" key="4">
    <source>
        <dbReference type="Proteomes" id="UP000482800"/>
    </source>
</evidence>
<evidence type="ECO:0000256" key="1">
    <source>
        <dbReference type="SAM" id="MobiDB-lite"/>
    </source>
</evidence>
<keyword evidence="4" id="KW-1185">Reference proteome</keyword>
<reference evidence="3 4" key="1">
    <citation type="submission" date="2020-03" db="EMBL/GenBank/DDBJ databases">
        <title>Whole genome shotgun sequence of Phytohabitans houttuyneae NBRC 108639.</title>
        <authorList>
            <person name="Komaki H."/>
            <person name="Tamura T."/>
        </authorList>
    </citation>
    <scope>NUCLEOTIDE SEQUENCE [LARGE SCALE GENOMIC DNA]</scope>
    <source>
        <strain evidence="3 4">NBRC 108639</strain>
    </source>
</reference>
<gene>
    <name evidence="3" type="ORF">Phou_016520</name>
</gene>
<dbReference type="RefSeq" id="WP_218578855.1">
    <property type="nucleotide sequence ID" value="NZ_BAABGO010000053.1"/>
</dbReference>
<feature type="compositionally biased region" description="Low complexity" evidence="1">
    <location>
        <begin position="218"/>
        <end position="233"/>
    </location>
</feature>
<dbReference type="Pfam" id="PF21818">
    <property type="entry name" value="DUF6884"/>
    <property type="match status" value="1"/>
</dbReference>
<feature type="region of interest" description="Disordered" evidence="1">
    <location>
        <begin position="152"/>
        <end position="175"/>
    </location>
</feature>
<dbReference type="Proteomes" id="UP000482800">
    <property type="component" value="Unassembled WGS sequence"/>
</dbReference>
<dbReference type="AlphaFoldDB" id="A0A6V8JXL9"/>
<evidence type="ECO:0000313" key="3">
    <source>
        <dbReference type="EMBL" id="GFJ77472.1"/>
    </source>
</evidence>
<comment type="caution">
    <text evidence="3">The sequence shown here is derived from an EMBL/GenBank/DDBJ whole genome shotgun (WGS) entry which is preliminary data.</text>
</comment>
<organism evidence="3 4">
    <name type="scientific">Phytohabitans houttuyneae</name>
    <dbReference type="NCBI Taxonomy" id="1076126"/>
    <lineage>
        <taxon>Bacteria</taxon>
        <taxon>Bacillati</taxon>
        <taxon>Actinomycetota</taxon>
        <taxon>Actinomycetes</taxon>
        <taxon>Micromonosporales</taxon>
        <taxon>Micromonosporaceae</taxon>
    </lineage>
</organism>
<dbReference type="InterPro" id="IPR049251">
    <property type="entry name" value="DUF6884"/>
</dbReference>
<accession>A0A6V8JXL9</accession>
<dbReference type="EMBL" id="BLPF01000001">
    <property type="protein sequence ID" value="GFJ77472.1"/>
    <property type="molecule type" value="Genomic_DNA"/>
</dbReference>
<proteinExistence type="predicted"/>
<reference evidence="3 4" key="2">
    <citation type="submission" date="2020-03" db="EMBL/GenBank/DDBJ databases">
        <authorList>
            <person name="Ichikawa N."/>
            <person name="Kimura A."/>
            <person name="Kitahashi Y."/>
            <person name="Uohara A."/>
        </authorList>
    </citation>
    <scope>NUCLEOTIDE SEQUENCE [LARGE SCALE GENOMIC DNA]</scope>
    <source>
        <strain evidence="3 4">NBRC 108639</strain>
    </source>
</reference>
<sequence>MTEPQFAGRPRRHGRAGGSAGAMPTTVIVRGDRGWAALTYRVSDRAGLGRLRAACLAEILAACGCTVQARRGRAGTGLHVYGPGPLVEHLAETVEQIAATMDIAALSATAQYGRWLRTQNPLDHMPAERRNLRRAYRRDYLRGWANAHTHRLLSTATGRPQPADTRPPPIGHASAWPQARHDVAASDPALFEDTAALLGHQARRLTPGGNGPPADPRSSTSEGAASGTAAAEGPGRLAPGLTLSCLPGALPDDRGQPVAQLIRIGATSSTVRLYGEQRQRRIPNHLLRPTWAPRIAAEVRNRGLPVSYPSGRRLLPGWQWLTWTIAEHLEYQQGTRQLSLPAAPQLLVIVACGARKRPEQCEHPAGQLYTGSYHTAARRAADTIAAPGGQVMILSARYGLLDLDEPVPPYQLRLGQPGAVTAAFLREQARQLGLLPTGQVVALAPRGYAALITAVWPHALRPLAGTRGIGDQRARLAAALATGRVTTTDLAPPL</sequence>